<name>A0A0E9XHE7_ANGAN</name>
<sequence>MPNPFSLFSPHHSDFTIHHPKAAKAGFISKLGLT</sequence>
<protein>
    <submittedName>
        <fullName evidence="1">Uncharacterized protein</fullName>
    </submittedName>
</protein>
<organism evidence="1">
    <name type="scientific">Anguilla anguilla</name>
    <name type="common">European freshwater eel</name>
    <name type="synonym">Muraena anguilla</name>
    <dbReference type="NCBI Taxonomy" id="7936"/>
    <lineage>
        <taxon>Eukaryota</taxon>
        <taxon>Metazoa</taxon>
        <taxon>Chordata</taxon>
        <taxon>Craniata</taxon>
        <taxon>Vertebrata</taxon>
        <taxon>Euteleostomi</taxon>
        <taxon>Actinopterygii</taxon>
        <taxon>Neopterygii</taxon>
        <taxon>Teleostei</taxon>
        <taxon>Anguilliformes</taxon>
        <taxon>Anguillidae</taxon>
        <taxon>Anguilla</taxon>
    </lineage>
</organism>
<dbReference type="EMBL" id="GBXM01006488">
    <property type="protein sequence ID" value="JAI02090.1"/>
    <property type="molecule type" value="Transcribed_RNA"/>
</dbReference>
<dbReference type="AlphaFoldDB" id="A0A0E9XHE7"/>
<accession>A0A0E9XHE7</accession>
<evidence type="ECO:0000313" key="1">
    <source>
        <dbReference type="EMBL" id="JAI02090.1"/>
    </source>
</evidence>
<proteinExistence type="predicted"/>
<reference evidence="1" key="1">
    <citation type="submission" date="2014-11" db="EMBL/GenBank/DDBJ databases">
        <authorList>
            <person name="Amaro Gonzalez C."/>
        </authorList>
    </citation>
    <scope>NUCLEOTIDE SEQUENCE</scope>
</reference>
<dbReference type="EMBL" id="GBXM01006486">
    <property type="protein sequence ID" value="JAI02092.1"/>
    <property type="molecule type" value="Transcribed_RNA"/>
</dbReference>
<reference evidence="1" key="2">
    <citation type="journal article" date="2015" name="Fish Shellfish Immunol.">
        <title>Early steps in the European eel (Anguilla anguilla)-Vibrio vulnificus interaction in the gills: Role of the RtxA13 toxin.</title>
        <authorList>
            <person name="Callol A."/>
            <person name="Pajuelo D."/>
            <person name="Ebbesson L."/>
            <person name="Teles M."/>
            <person name="MacKenzie S."/>
            <person name="Amaro C."/>
        </authorList>
    </citation>
    <scope>NUCLEOTIDE SEQUENCE</scope>
</reference>